<reference evidence="14 16" key="2">
    <citation type="submission" date="2015-10" db="EMBL/GenBank/DDBJ databases">
        <title>A novel member of the family Ruminococcaceae isolated from human faeces.</title>
        <authorList>
            <person name="Shkoporov A.N."/>
            <person name="Chaplin A.V."/>
            <person name="Motuzova O.V."/>
            <person name="Kafarskaia L.I."/>
            <person name="Efimov B.A."/>
        </authorList>
    </citation>
    <scope>NUCLEOTIDE SEQUENCE [LARGE SCALE GENOMIC DNA]</scope>
    <source>
        <strain evidence="14 16">668</strain>
    </source>
</reference>
<dbReference type="GeneID" id="42857194"/>
<keyword evidence="3 9" id="KW-0690">Ribosome biogenesis</keyword>
<evidence type="ECO:0000256" key="3">
    <source>
        <dbReference type="ARBA" id="ARBA00022517"/>
    </source>
</evidence>
<dbReference type="InterPro" id="IPR006073">
    <property type="entry name" value="GTP-bd"/>
</dbReference>
<dbReference type="SMART" id="SM00382">
    <property type="entry name" value="AAA"/>
    <property type="match status" value="2"/>
</dbReference>
<evidence type="ECO:0000256" key="1">
    <source>
        <dbReference type="ARBA" id="ARBA00008279"/>
    </source>
</evidence>
<evidence type="ECO:0000256" key="11">
    <source>
        <dbReference type="RuleBase" id="RU004481"/>
    </source>
</evidence>
<dbReference type="PROSITE" id="PS51712">
    <property type="entry name" value="G_ENGA"/>
    <property type="match status" value="2"/>
</dbReference>
<dbReference type="PIRSF" id="PIRSF006485">
    <property type="entry name" value="GTP-binding_EngA"/>
    <property type="match status" value="1"/>
</dbReference>
<organism evidence="13 15">
    <name type="scientific">Ruthenibacterium lactatiformans</name>
    <dbReference type="NCBI Taxonomy" id="1550024"/>
    <lineage>
        <taxon>Bacteria</taxon>
        <taxon>Bacillati</taxon>
        <taxon>Bacillota</taxon>
        <taxon>Clostridia</taxon>
        <taxon>Eubacteriales</taxon>
        <taxon>Oscillospiraceae</taxon>
        <taxon>Ruthenibacterium</taxon>
    </lineage>
</organism>
<evidence type="ECO:0000313" key="14">
    <source>
        <dbReference type="EMBL" id="KUE75895.1"/>
    </source>
</evidence>
<dbReference type="GO" id="GO:0005525">
    <property type="term" value="F:GTP binding"/>
    <property type="evidence" value="ECO:0007669"/>
    <property type="project" value="UniProtKB-UniRule"/>
</dbReference>
<dbReference type="Gene3D" id="3.40.50.300">
    <property type="entry name" value="P-loop containing nucleotide triphosphate hydrolases"/>
    <property type="match status" value="2"/>
</dbReference>
<dbReference type="InterPro" id="IPR015946">
    <property type="entry name" value="KH_dom-like_a/b"/>
</dbReference>
<dbReference type="PANTHER" id="PTHR43834:SF6">
    <property type="entry name" value="GTPASE DER"/>
    <property type="match status" value="1"/>
</dbReference>
<dbReference type="InterPro" id="IPR032859">
    <property type="entry name" value="KH_dom-like"/>
</dbReference>
<dbReference type="FunFam" id="3.30.300.20:FF:000004">
    <property type="entry name" value="GTPase Der"/>
    <property type="match status" value="1"/>
</dbReference>
<dbReference type="PATRIC" id="fig|1550024.3.peg.2616"/>
<comment type="function">
    <text evidence="8 9 11">GTPase that plays an essential role in the late steps of ribosome biogenesis.</text>
</comment>
<evidence type="ECO:0000256" key="2">
    <source>
        <dbReference type="ARBA" id="ARBA00020953"/>
    </source>
</evidence>
<comment type="subunit">
    <text evidence="9">Associates with the 50S ribosomal subunit.</text>
</comment>
<dbReference type="CDD" id="cd01895">
    <property type="entry name" value="EngA2"/>
    <property type="match status" value="1"/>
</dbReference>
<dbReference type="Proteomes" id="UP000032483">
    <property type="component" value="Unassembled WGS sequence"/>
</dbReference>
<dbReference type="SUPFAM" id="SSF52540">
    <property type="entry name" value="P-loop containing nucleoside triphosphate hydrolases"/>
    <property type="match status" value="2"/>
</dbReference>
<name>A0A0D8J157_9FIRM</name>
<feature type="binding site" evidence="9">
    <location>
        <begin position="10"/>
        <end position="17"/>
    </location>
    <ligand>
        <name>GTP</name>
        <dbReference type="ChEBI" id="CHEBI:37565"/>
        <label>1</label>
    </ligand>
</feature>
<proteinExistence type="inferred from homology"/>
<protein>
    <recommendedName>
        <fullName evidence="2 9">GTPase Der</fullName>
    </recommendedName>
    <alternativeName>
        <fullName evidence="7 9">GTP-binding protein EngA</fullName>
    </alternativeName>
</protein>
<dbReference type="InterPro" id="IPR027417">
    <property type="entry name" value="P-loop_NTPase"/>
</dbReference>
<keyword evidence="15" id="KW-1185">Reference proteome</keyword>
<dbReference type="NCBIfam" id="TIGR00231">
    <property type="entry name" value="small_GTP"/>
    <property type="match status" value="2"/>
</dbReference>
<feature type="binding site" evidence="9">
    <location>
        <begin position="184"/>
        <end position="191"/>
    </location>
    <ligand>
        <name>GTP</name>
        <dbReference type="ChEBI" id="CHEBI:37565"/>
        <label>2</label>
    </ligand>
</feature>
<feature type="domain" description="EngA-type G" evidence="12">
    <location>
        <begin position="4"/>
        <end position="169"/>
    </location>
</feature>
<feature type="binding site" evidence="9">
    <location>
        <begin position="57"/>
        <end position="61"/>
    </location>
    <ligand>
        <name>GTP</name>
        <dbReference type="ChEBI" id="CHEBI:37565"/>
        <label>1</label>
    </ligand>
</feature>
<dbReference type="InterPro" id="IPR031166">
    <property type="entry name" value="G_ENGA"/>
</dbReference>
<dbReference type="Gene3D" id="3.30.300.20">
    <property type="match status" value="1"/>
</dbReference>
<gene>
    <name evidence="9" type="primary">der</name>
    <name evidence="14" type="ORF">ASJ35_10945</name>
    <name evidence="13" type="ORF">TQ39_11455</name>
</gene>
<dbReference type="Pfam" id="PF14714">
    <property type="entry name" value="KH_dom-like"/>
    <property type="match status" value="1"/>
</dbReference>
<dbReference type="EMBL" id="JXXK01000016">
    <property type="protein sequence ID" value="KJF39513.1"/>
    <property type="molecule type" value="Genomic_DNA"/>
</dbReference>
<dbReference type="RefSeq" id="WP_050005608.1">
    <property type="nucleotide sequence ID" value="NZ_JXXK01000016.1"/>
</dbReference>
<evidence type="ECO:0000256" key="9">
    <source>
        <dbReference type="HAMAP-Rule" id="MF_00195"/>
    </source>
</evidence>
<comment type="caution">
    <text evidence="13">The sequence shown here is derived from an EMBL/GenBank/DDBJ whole genome shotgun (WGS) entry which is preliminary data.</text>
</comment>
<evidence type="ECO:0000313" key="15">
    <source>
        <dbReference type="Proteomes" id="UP000032483"/>
    </source>
</evidence>
<dbReference type="Pfam" id="PF01926">
    <property type="entry name" value="MMR_HSR1"/>
    <property type="match status" value="2"/>
</dbReference>
<dbReference type="HAMAP" id="MF_00195">
    <property type="entry name" value="GTPase_Der"/>
    <property type="match status" value="1"/>
</dbReference>
<dbReference type="Proteomes" id="UP000053433">
    <property type="component" value="Unassembled WGS sequence"/>
</dbReference>
<feature type="binding site" evidence="9">
    <location>
        <begin position="231"/>
        <end position="235"/>
    </location>
    <ligand>
        <name>GTP</name>
        <dbReference type="ChEBI" id="CHEBI:37565"/>
        <label>2</label>
    </ligand>
</feature>
<dbReference type="InterPro" id="IPR005225">
    <property type="entry name" value="Small_GTP-bd"/>
</dbReference>
<feature type="binding site" evidence="9">
    <location>
        <begin position="296"/>
        <end position="299"/>
    </location>
    <ligand>
        <name>GTP</name>
        <dbReference type="ChEBI" id="CHEBI:37565"/>
        <label>2</label>
    </ligand>
</feature>
<keyword evidence="4 11" id="KW-0677">Repeat</keyword>
<dbReference type="GO" id="GO:0043022">
    <property type="term" value="F:ribosome binding"/>
    <property type="evidence" value="ECO:0007669"/>
    <property type="project" value="TreeGrafter"/>
</dbReference>
<evidence type="ECO:0000313" key="13">
    <source>
        <dbReference type="EMBL" id="KJF39513.1"/>
    </source>
</evidence>
<dbReference type="FunFam" id="3.40.50.300:FF:000057">
    <property type="entry name" value="GTPase Der"/>
    <property type="match status" value="1"/>
</dbReference>
<feature type="binding site" evidence="9">
    <location>
        <begin position="120"/>
        <end position="123"/>
    </location>
    <ligand>
        <name>GTP</name>
        <dbReference type="ChEBI" id="CHEBI:37565"/>
        <label>1</label>
    </ligand>
</feature>
<evidence type="ECO:0000313" key="16">
    <source>
        <dbReference type="Proteomes" id="UP000053433"/>
    </source>
</evidence>
<evidence type="ECO:0000256" key="8">
    <source>
        <dbReference type="ARBA" id="ARBA00053470"/>
    </source>
</evidence>
<dbReference type="FunFam" id="3.40.50.300:FF:000040">
    <property type="entry name" value="GTPase Der"/>
    <property type="match status" value="1"/>
</dbReference>
<dbReference type="InterPro" id="IPR016484">
    <property type="entry name" value="GTPase_Der"/>
</dbReference>
<dbReference type="AlphaFoldDB" id="A0A0D8J157"/>
<dbReference type="GO" id="GO:0042254">
    <property type="term" value="P:ribosome biogenesis"/>
    <property type="evidence" value="ECO:0007669"/>
    <property type="project" value="UniProtKB-KW"/>
</dbReference>
<evidence type="ECO:0000256" key="10">
    <source>
        <dbReference type="PROSITE-ProRule" id="PRU01049"/>
    </source>
</evidence>
<feature type="domain" description="EngA-type G" evidence="12">
    <location>
        <begin position="178"/>
        <end position="353"/>
    </location>
</feature>
<comment type="similarity">
    <text evidence="1 9 10 11">Belongs to the TRAFAC class TrmE-Era-EngA-EngB-Septin-like GTPase superfamily. EngA (Der) GTPase family.</text>
</comment>
<keyword evidence="5 9" id="KW-0547">Nucleotide-binding</keyword>
<evidence type="ECO:0000256" key="5">
    <source>
        <dbReference type="ARBA" id="ARBA00022741"/>
    </source>
</evidence>
<dbReference type="InterPro" id="IPR003593">
    <property type="entry name" value="AAA+_ATPase"/>
</dbReference>
<evidence type="ECO:0000256" key="7">
    <source>
        <dbReference type="ARBA" id="ARBA00032345"/>
    </source>
</evidence>
<evidence type="ECO:0000259" key="12">
    <source>
        <dbReference type="PROSITE" id="PS51712"/>
    </source>
</evidence>
<accession>A0A0D8J157</accession>
<reference evidence="13" key="1">
    <citation type="submission" date="2015-02" db="EMBL/GenBank/DDBJ databases">
        <title>A novel member of the family Ruminococcaceae isolated from human feces.</title>
        <authorList>
            <person name="Shkoporov A.N."/>
            <person name="Chaplin A.V."/>
            <person name="Motuzova O.V."/>
            <person name="Kafarskaia L.I."/>
            <person name="Khokhlova E.V."/>
            <person name="Efimov B.A."/>
        </authorList>
    </citation>
    <scope>NUCLEOTIDE SEQUENCE [LARGE SCALE GENOMIC DNA]</scope>
    <source>
        <strain evidence="13">585-1</strain>
    </source>
</reference>
<dbReference type="CDD" id="cd01894">
    <property type="entry name" value="EngA1"/>
    <property type="match status" value="1"/>
</dbReference>
<evidence type="ECO:0000256" key="4">
    <source>
        <dbReference type="ARBA" id="ARBA00022737"/>
    </source>
</evidence>
<dbReference type="EMBL" id="LMUA01000014">
    <property type="protein sequence ID" value="KUE75895.1"/>
    <property type="molecule type" value="Genomic_DNA"/>
</dbReference>
<dbReference type="PANTHER" id="PTHR43834">
    <property type="entry name" value="GTPASE DER"/>
    <property type="match status" value="1"/>
</dbReference>
<dbReference type="NCBIfam" id="TIGR03594">
    <property type="entry name" value="GTPase_EngA"/>
    <property type="match status" value="1"/>
</dbReference>
<sequence>MGKPIVAIVGRPNVGKSTLFNKLVGQRLAIVEDTPGVTRDRLYGNCEWQDHRFLLIDTGGIEPKADDVLLRHMRGQAQLAIDTADAILFVTDIRSGVTAQDQDIAAMLMRSGKPVCLVVNKVDGVGEPPMELYDFYSLGIGEPYPVSSVHGHGTGDLLEAVCACLPENEDGEDEDERIGVAVIGRPNVGKSSLVNHILGEERMIVANEAGTTRDAVDSDVDNRYGKFTFIDTAGLRKRGKVEDGVERYSVLRSLAAVERAKVCVIMIDATEGFTEQDSKVAGFAHEQGKACIIAVNKWDAVEKDDKTMDVQRKKLMNDFSFMSYAPIIFISAKTGQRVDRLFELIKFVDSQNAMRVTTGMLNDLLARATARVQPPSDKGKRLKIYYMTQIATRPPTFVCFCNSKQLFHFSYARYIENQIRETFGLEGTPVRIVIRERGEKV</sequence>
<evidence type="ECO:0000256" key="6">
    <source>
        <dbReference type="ARBA" id="ARBA00023134"/>
    </source>
</evidence>
<accession>A0A0W7TQ11</accession>
<keyword evidence="6 9" id="KW-0342">GTP-binding</keyword>